<dbReference type="InterPro" id="IPR022061">
    <property type="entry name" value="DUF3617"/>
</dbReference>
<evidence type="ECO:0000313" key="4">
    <source>
        <dbReference type="Proteomes" id="UP001239782"/>
    </source>
</evidence>
<evidence type="ECO:0000313" key="3">
    <source>
        <dbReference type="EMBL" id="WMS88403.1"/>
    </source>
</evidence>
<name>A0AA51X7N5_9GAMM</name>
<evidence type="ECO:0000256" key="1">
    <source>
        <dbReference type="SAM" id="MobiDB-lite"/>
    </source>
</evidence>
<dbReference type="Pfam" id="PF12276">
    <property type="entry name" value="DUF3617"/>
    <property type="match status" value="1"/>
</dbReference>
<keyword evidence="2" id="KW-0732">Signal</keyword>
<proteinExistence type="predicted"/>
<protein>
    <submittedName>
        <fullName evidence="3">DUF3617 family protein</fullName>
    </submittedName>
</protein>
<sequence length="143" mass="15153">MKHTSIIKTLGLSIAACGLAVASAAELPINPGLWETTTTGTNPMTGKNETKTETECVKERSISTAEFMQDEKSCKATKDEVSGNTLSFAIQCTVQGVATEMSGSITADDNSSTGNMNIAMTMGGQTRNMDMKWTAKRLGSCDE</sequence>
<reference evidence="3 4" key="1">
    <citation type="submission" date="2023-08" db="EMBL/GenBank/DDBJ databases">
        <title>Pleionea litopenaei sp. nov., isolated from stomach of juvenile Litopenaeus vannamei.</title>
        <authorList>
            <person name="Rho A.M."/>
            <person name="Hwang C.Y."/>
        </authorList>
    </citation>
    <scope>NUCLEOTIDE SEQUENCE [LARGE SCALE GENOMIC DNA]</scope>
    <source>
        <strain evidence="3 4">HL-JVS1</strain>
    </source>
</reference>
<feature type="chain" id="PRO_5041250314" evidence="2">
    <location>
        <begin position="25"/>
        <end position="143"/>
    </location>
</feature>
<organism evidence="3 4">
    <name type="scientific">Pleionea litopenaei</name>
    <dbReference type="NCBI Taxonomy" id="3070815"/>
    <lineage>
        <taxon>Bacteria</taxon>
        <taxon>Pseudomonadati</taxon>
        <taxon>Pseudomonadota</taxon>
        <taxon>Gammaproteobacteria</taxon>
        <taxon>Oceanospirillales</taxon>
        <taxon>Pleioneaceae</taxon>
        <taxon>Pleionea</taxon>
    </lineage>
</organism>
<evidence type="ECO:0000256" key="2">
    <source>
        <dbReference type="SAM" id="SignalP"/>
    </source>
</evidence>
<accession>A0AA51X7N5</accession>
<keyword evidence="4" id="KW-1185">Reference proteome</keyword>
<dbReference type="AlphaFoldDB" id="A0AA51X7N5"/>
<dbReference type="RefSeq" id="WP_309203617.1">
    <property type="nucleotide sequence ID" value="NZ_CP133548.1"/>
</dbReference>
<feature type="signal peptide" evidence="2">
    <location>
        <begin position="1"/>
        <end position="24"/>
    </location>
</feature>
<feature type="region of interest" description="Disordered" evidence="1">
    <location>
        <begin position="31"/>
        <end position="50"/>
    </location>
</feature>
<dbReference type="EMBL" id="CP133548">
    <property type="protein sequence ID" value="WMS88403.1"/>
    <property type="molecule type" value="Genomic_DNA"/>
</dbReference>
<gene>
    <name evidence="3" type="ORF">Q9312_05680</name>
</gene>
<dbReference type="Proteomes" id="UP001239782">
    <property type="component" value="Chromosome"/>
</dbReference>
<dbReference type="KEGG" id="plei:Q9312_05680"/>